<dbReference type="CDD" id="cd01392">
    <property type="entry name" value="HTH_LacI"/>
    <property type="match status" value="1"/>
</dbReference>
<dbReference type="InterPro" id="IPR010982">
    <property type="entry name" value="Lambda_DNA-bd_dom_sf"/>
</dbReference>
<dbReference type="eggNOG" id="COG1609">
    <property type="taxonomic scope" value="Bacteria"/>
</dbReference>
<organism evidence="5 6">
    <name type="scientific">Catonella morbi ATCC 51271</name>
    <dbReference type="NCBI Taxonomy" id="592026"/>
    <lineage>
        <taxon>Bacteria</taxon>
        <taxon>Bacillati</taxon>
        <taxon>Bacillota</taxon>
        <taxon>Clostridia</taxon>
        <taxon>Lachnospirales</taxon>
        <taxon>Lachnospiraceae</taxon>
        <taxon>Catonella</taxon>
    </lineage>
</organism>
<evidence type="ECO:0000256" key="3">
    <source>
        <dbReference type="ARBA" id="ARBA00023163"/>
    </source>
</evidence>
<evidence type="ECO:0000256" key="1">
    <source>
        <dbReference type="ARBA" id="ARBA00023015"/>
    </source>
</evidence>
<dbReference type="InterPro" id="IPR046335">
    <property type="entry name" value="LacI/GalR-like_sensor"/>
</dbReference>
<dbReference type="InterPro" id="IPR028082">
    <property type="entry name" value="Peripla_BP_I"/>
</dbReference>
<gene>
    <name evidence="5" type="ORF">GCWU0000282_001151</name>
</gene>
<name>V2Y4U2_9FIRM</name>
<dbReference type="Gene3D" id="1.10.260.40">
    <property type="entry name" value="lambda repressor-like DNA-binding domains"/>
    <property type="match status" value="1"/>
</dbReference>
<keyword evidence="2" id="KW-0238">DNA-binding</keyword>
<dbReference type="SMART" id="SM00354">
    <property type="entry name" value="HTH_LACI"/>
    <property type="match status" value="1"/>
</dbReference>
<dbReference type="Pfam" id="PF13377">
    <property type="entry name" value="Peripla_BP_3"/>
    <property type="match status" value="1"/>
</dbReference>
<dbReference type="GO" id="GO:0000976">
    <property type="term" value="F:transcription cis-regulatory region binding"/>
    <property type="evidence" value="ECO:0007669"/>
    <property type="project" value="TreeGrafter"/>
</dbReference>
<dbReference type="Pfam" id="PF00356">
    <property type="entry name" value="LacI"/>
    <property type="match status" value="1"/>
</dbReference>
<dbReference type="AlphaFoldDB" id="V2Y4U2"/>
<keyword evidence="1" id="KW-0805">Transcription regulation</keyword>
<dbReference type="PROSITE" id="PS50932">
    <property type="entry name" value="HTH_LACI_2"/>
    <property type="match status" value="1"/>
</dbReference>
<proteinExistence type="predicted"/>
<evidence type="ECO:0000313" key="6">
    <source>
        <dbReference type="Proteomes" id="UP000018227"/>
    </source>
</evidence>
<keyword evidence="6" id="KW-1185">Reference proteome</keyword>
<dbReference type="STRING" id="592026.GCWU0000282_001151"/>
<feature type="domain" description="HTH lacI-type" evidence="4">
    <location>
        <begin position="7"/>
        <end position="50"/>
    </location>
</feature>
<keyword evidence="3" id="KW-0804">Transcription</keyword>
<dbReference type="EMBL" id="ACIL03000007">
    <property type="protein sequence ID" value="ESL03983.1"/>
    <property type="molecule type" value="Genomic_DNA"/>
</dbReference>
<dbReference type="Proteomes" id="UP000018227">
    <property type="component" value="Unassembled WGS sequence"/>
</dbReference>
<evidence type="ECO:0000259" key="4">
    <source>
        <dbReference type="PROSITE" id="PS50932"/>
    </source>
</evidence>
<reference evidence="5 6" key="1">
    <citation type="submission" date="2013-06" db="EMBL/GenBank/DDBJ databases">
        <authorList>
            <person name="Weinstock G."/>
            <person name="Sodergren E."/>
            <person name="Clifton S."/>
            <person name="Fulton L."/>
            <person name="Fulton B."/>
            <person name="Courtney L."/>
            <person name="Fronick C."/>
            <person name="Harrison M."/>
            <person name="Strong C."/>
            <person name="Farmer C."/>
            <person name="Delahaunty K."/>
            <person name="Markovic C."/>
            <person name="Hall O."/>
            <person name="Minx P."/>
            <person name="Tomlinson C."/>
            <person name="Mitreva M."/>
            <person name="Nelson J."/>
            <person name="Hou S."/>
            <person name="Wollam A."/>
            <person name="Pepin K.H."/>
            <person name="Johnson M."/>
            <person name="Bhonagiri V."/>
            <person name="Nash W.E."/>
            <person name="Warren W."/>
            <person name="Chinwalla A."/>
            <person name="Mardis E.R."/>
            <person name="Wilson R.K."/>
        </authorList>
    </citation>
    <scope>NUCLEOTIDE SEQUENCE [LARGE SCALE GENOMIC DNA]</scope>
    <source>
        <strain evidence="5 6">ATCC 51271</strain>
    </source>
</reference>
<protein>
    <submittedName>
        <fullName evidence="5">Transcriptional regulator, LacI family</fullName>
    </submittedName>
</protein>
<evidence type="ECO:0000256" key="2">
    <source>
        <dbReference type="ARBA" id="ARBA00023125"/>
    </source>
</evidence>
<dbReference type="InterPro" id="IPR000843">
    <property type="entry name" value="HTH_LacI"/>
</dbReference>
<dbReference type="SUPFAM" id="SSF53822">
    <property type="entry name" value="Periplasmic binding protein-like I"/>
    <property type="match status" value="1"/>
</dbReference>
<comment type="caution">
    <text evidence="5">The sequence shown here is derived from an EMBL/GenBank/DDBJ whole genome shotgun (WGS) entry which is preliminary data.</text>
</comment>
<dbReference type="PANTHER" id="PTHR30146:SF109">
    <property type="entry name" value="HTH-TYPE TRANSCRIPTIONAL REGULATOR GALS"/>
    <property type="match status" value="1"/>
</dbReference>
<dbReference type="Gene3D" id="3.40.50.2300">
    <property type="match status" value="2"/>
</dbReference>
<dbReference type="HOGENOM" id="CLU_037628_6_2_9"/>
<dbReference type="PANTHER" id="PTHR30146">
    <property type="entry name" value="LACI-RELATED TRANSCRIPTIONAL REPRESSOR"/>
    <property type="match status" value="1"/>
</dbReference>
<dbReference type="SUPFAM" id="SSF47413">
    <property type="entry name" value="lambda repressor-like DNA-binding domains"/>
    <property type="match status" value="1"/>
</dbReference>
<accession>V2Y4U2</accession>
<sequence>MEWREYMTIRELADKIGVSPATISIVINGKKGVGEDTRERVLKALKENNYNFGNRKRYNDKNVLLIKYTKSGFFVEENQGFISMIIDSIEEQLRCRKRGITMMIIKNDLLQGLNEIDYEKYSGIILIGTEMIDDDYNCLKDIPIPFVVVDNVVPNVMCSSISINNYENVYIAISYLKEAGHNRIGYIGSKSETENFRERRTAFELTVKKLNIEFDEDNDYKVTPTLIGSHDDFLEILEKKDLNNTVFFAENDTIALGVIKALKEKKYKIPADVSIIGFDDIAYSSVSSPTLTTVHVQRKGLGKQTVLQLLQLIEENKLLPIKTRVTGRLVERDSVKTIS</sequence>
<dbReference type="GO" id="GO:0003700">
    <property type="term" value="F:DNA-binding transcription factor activity"/>
    <property type="evidence" value="ECO:0007669"/>
    <property type="project" value="TreeGrafter"/>
</dbReference>
<evidence type="ECO:0000313" key="5">
    <source>
        <dbReference type="EMBL" id="ESL03983.1"/>
    </source>
</evidence>